<keyword evidence="2" id="KW-0547">Nucleotide-binding</keyword>
<feature type="domain" description="Restriction endonuclease type II-like" evidence="9">
    <location>
        <begin position="1369"/>
        <end position="1463"/>
    </location>
</feature>
<proteinExistence type="inferred from homology"/>
<dbReference type="GO" id="GO:0043139">
    <property type="term" value="F:5'-3' DNA helicase activity"/>
    <property type="evidence" value="ECO:0007669"/>
    <property type="project" value="TreeGrafter"/>
</dbReference>
<keyword evidence="3" id="KW-0378">Hydrolase</keyword>
<keyword evidence="11" id="KW-1185">Reference proteome</keyword>
<dbReference type="Gene3D" id="3.40.50.300">
    <property type="entry name" value="P-loop containing nucleotide triphosphate hydrolases"/>
    <property type="match status" value="3"/>
</dbReference>
<dbReference type="Proteomes" id="UP000622547">
    <property type="component" value="Unassembled WGS sequence"/>
</dbReference>
<dbReference type="PANTHER" id="PTHR43788:SF8">
    <property type="entry name" value="DNA-BINDING PROTEIN SMUBP-2"/>
    <property type="match status" value="1"/>
</dbReference>
<dbReference type="Gene3D" id="3.40.960.10">
    <property type="entry name" value="VSR Endonuclease"/>
    <property type="match status" value="1"/>
</dbReference>
<evidence type="ECO:0000259" key="7">
    <source>
        <dbReference type="Pfam" id="PF13086"/>
    </source>
</evidence>
<dbReference type="SUPFAM" id="SSF52980">
    <property type="entry name" value="Restriction endonuclease-like"/>
    <property type="match status" value="1"/>
</dbReference>
<dbReference type="InterPro" id="IPR027417">
    <property type="entry name" value="P-loop_NTPase"/>
</dbReference>
<evidence type="ECO:0000313" key="10">
    <source>
        <dbReference type="EMBL" id="GII37020.1"/>
    </source>
</evidence>
<dbReference type="Pfam" id="PF18741">
    <property type="entry name" value="MTES_1575"/>
    <property type="match status" value="1"/>
</dbReference>
<dbReference type="CDD" id="cd18808">
    <property type="entry name" value="SF1_C_Upf1"/>
    <property type="match status" value="1"/>
</dbReference>
<protein>
    <submittedName>
        <fullName evidence="10">Very short patch repair endonuclease</fullName>
    </submittedName>
</protein>
<dbReference type="Pfam" id="PF13086">
    <property type="entry name" value="AAA_11"/>
    <property type="match status" value="1"/>
</dbReference>
<evidence type="ECO:0000256" key="3">
    <source>
        <dbReference type="ARBA" id="ARBA00022801"/>
    </source>
</evidence>
<sequence>MPTSEVRTATDPSVLRATVGLVAYLQDLVRAGRRSIRNCDKYKEREGVWWLADLPEGIERPGERQDGTVLVLDYEPRMPPPQVPDLLTRFVDIDQVSDPYGDPRLLSQEEPSAEAASGSLVPATEPMEDERRVTSVFQKWLSNWRSWAEAEQAAEPRRKLHREIANVIGRLSQHDDTLEVVLGVGLLSLDSRRGDQVQRHLVTVRLDLSVDKQTAGIIVRIPDDAPLHLEDRQFLEVEDGFVAERVDALRQQFQENPFGPLSVEVRGLLQKWHSLALDHAVRFSEGWDRPDSVDGVAVMTLSPALIVRERDSNVLVDLYQRVLDSLEAPGATAPLGLAQLVVDLEQDERLAWRTRSGHSADPLLGADPLFPLPANAAQQSVLERLQSDTAVVVQGPPGTGKTHTIANLLAALLARGKRVLVTSAKDQALSVVRDMLPRPLQELCVRLASQGGRGVEELERTITALSDRVTSADTYELAGAIALLRKQHAEALRARAALRNDIFELRESETVQREVAKGYSGTRADVIEAVQAVAPRYDWVGPFPNEITQTPPLTKPEALELGHLLLGMTPERVALVHQFLPDARDVPSPEAFKELVKAAAVQDRAAPSILGELLSQLPKPQLDSVEQLLQRGLDALHRLGASQRATSWDRAEWRGRALLDSLAGRDQGRWQHLHDISSGVTQHQRALTALSLRQVHIPQVDAKEAAAMVRISMALRRHLADGKKLGGLIKPRAVREAEPILSRCSVDGLPPERAEDVDAILVYLRAQEVVTALAEHWQSAGAKSLTGTLAARLSALRDRADDLEQIRSFGEVCKEIDAILLASGLRHPVRTPDGWDELFENIQWGRDQAAAQSAVVVLDALQGELTPLLVEPSPHAWHLGQAARQRDASAYEHGLHSLATALRLRRDQQRCDELIERLRAAHPALAARMVDSSDKPEWAERLADLEAVWSWGHAAAYCRRLSDPLRDQKLAQESETAEQRLGDITAELAAAEAWLHCLTRMTQLERQALQAYKNRMTNLGKGTSKRYAQRYRHAARDAMSLAQGAVPAWIMPLPLVAETIQPQPDSFDVVIVDEASQVRIDAAFLLWLAPHVIVVGDDQQCAPSAMGFGELKPIHDRLDTYLPDMRPAFRDDFAPTANLYTLLSARFPKVIRLNDHFRCMPEIIGWSSRQFYDGRLVPLRQFGADRLDPLRVEYVANAFTEGRDSKIRNETEAQQIVEKLGELFADPAYTSKTFGVVVLQGLGQIHVLERLISKEIGVPEQERRKLRVGAPADFQGDQRDVIILSMVVTDPPRIAGAQKEERRRFNVAASRARDQMWLFTSVPAHRLKTNDLRHSLLTWMSEPITGELTPTELVDIRPDVPHRPFDSLFEQRVFLRIRERGYHVIPQVPAGGGKRIDLVVTGGHGKLAVECDGREWHSTPERVRADIIREQELRRAGWEFWRLREGDFFLDPDTALQPLWRELELRGISPGIATDGSPIASTWRPVDLQETGDRNSNDTGEETHGTS</sequence>
<evidence type="ECO:0000256" key="5">
    <source>
        <dbReference type="ARBA" id="ARBA00022840"/>
    </source>
</evidence>
<dbReference type="InterPro" id="IPR011335">
    <property type="entry name" value="Restrct_endonuc-II-like"/>
</dbReference>
<dbReference type="InterPro" id="IPR050534">
    <property type="entry name" value="Coronavir_polyprotein_1ab"/>
</dbReference>
<dbReference type="InterPro" id="IPR041677">
    <property type="entry name" value="DNA2/NAM7_AAA_11"/>
</dbReference>
<feature type="region of interest" description="Disordered" evidence="6">
    <location>
        <begin position="101"/>
        <end position="127"/>
    </location>
</feature>
<dbReference type="InterPro" id="IPR049468">
    <property type="entry name" value="Restrct_endonuc-II-like_dom"/>
</dbReference>
<dbReference type="EMBL" id="BOOP01000008">
    <property type="protein sequence ID" value="GII37020.1"/>
    <property type="molecule type" value="Genomic_DNA"/>
</dbReference>
<gene>
    <name evidence="10" type="ORF">Pph01_20230</name>
</gene>
<evidence type="ECO:0000259" key="9">
    <source>
        <dbReference type="Pfam" id="PF18741"/>
    </source>
</evidence>
<evidence type="ECO:0000259" key="8">
    <source>
        <dbReference type="Pfam" id="PF13087"/>
    </source>
</evidence>
<dbReference type="InterPro" id="IPR041679">
    <property type="entry name" value="DNA2/NAM7-like_C"/>
</dbReference>
<dbReference type="Pfam" id="PF13087">
    <property type="entry name" value="AAA_12"/>
    <property type="match status" value="1"/>
</dbReference>
<feature type="domain" description="DNA2/NAM7 helicase helicase" evidence="7">
    <location>
        <begin position="375"/>
        <end position="500"/>
    </location>
</feature>
<keyword evidence="4" id="KW-0347">Helicase</keyword>
<evidence type="ECO:0000256" key="1">
    <source>
        <dbReference type="ARBA" id="ARBA00007913"/>
    </source>
</evidence>
<dbReference type="InterPro" id="IPR047187">
    <property type="entry name" value="SF1_C_Upf1"/>
</dbReference>
<accession>A0A8J3UDG6</accession>
<feature type="domain" description="DNA2/NAM7 helicase-like C-terminal" evidence="8">
    <location>
        <begin position="1148"/>
        <end position="1319"/>
    </location>
</feature>
<dbReference type="GO" id="GO:0004519">
    <property type="term" value="F:endonuclease activity"/>
    <property type="evidence" value="ECO:0007669"/>
    <property type="project" value="UniProtKB-KW"/>
</dbReference>
<comment type="caution">
    <text evidence="10">The sequence shown here is derived from an EMBL/GenBank/DDBJ whole genome shotgun (WGS) entry which is preliminary data.</text>
</comment>
<keyword evidence="5" id="KW-0067">ATP-binding</keyword>
<evidence type="ECO:0000256" key="6">
    <source>
        <dbReference type="SAM" id="MobiDB-lite"/>
    </source>
</evidence>
<feature type="region of interest" description="Disordered" evidence="6">
    <location>
        <begin position="1474"/>
        <end position="1507"/>
    </location>
</feature>
<comment type="similarity">
    <text evidence="1">Belongs to the DNA2/NAM7 helicase family.</text>
</comment>
<dbReference type="SUPFAM" id="SSF52540">
    <property type="entry name" value="P-loop containing nucleoside triphosphate hydrolases"/>
    <property type="match status" value="1"/>
</dbReference>
<dbReference type="RefSeq" id="WP_204072738.1">
    <property type="nucleotide sequence ID" value="NZ_BAABHI010000037.1"/>
</dbReference>
<dbReference type="GO" id="GO:0016787">
    <property type="term" value="F:hydrolase activity"/>
    <property type="evidence" value="ECO:0007669"/>
    <property type="project" value="UniProtKB-KW"/>
</dbReference>
<keyword evidence="10" id="KW-0255">Endonuclease</keyword>
<reference evidence="10 11" key="1">
    <citation type="submission" date="2021-01" db="EMBL/GenBank/DDBJ databases">
        <title>Whole genome shotgun sequence of Planotetraspora phitsanulokensis NBRC 104273.</title>
        <authorList>
            <person name="Komaki H."/>
            <person name="Tamura T."/>
        </authorList>
    </citation>
    <scope>NUCLEOTIDE SEQUENCE [LARGE SCALE GENOMIC DNA]</scope>
    <source>
        <strain evidence="10 11">NBRC 104273</strain>
    </source>
</reference>
<organism evidence="10 11">
    <name type="scientific">Planotetraspora phitsanulokensis</name>
    <dbReference type="NCBI Taxonomy" id="575192"/>
    <lineage>
        <taxon>Bacteria</taxon>
        <taxon>Bacillati</taxon>
        <taxon>Actinomycetota</taxon>
        <taxon>Actinomycetes</taxon>
        <taxon>Streptosporangiales</taxon>
        <taxon>Streptosporangiaceae</taxon>
        <taxon>Planotetraspora</taxon>
    </lineage>
</organism>
<evidence type="ECO:0000256" key="4">
    <source>
        <dbReference type="ARBA" id="ARBA00022806"/>
    </source>
</evidence>
<dbReference type="GO" id="GO:0005524">
    <property type="term" value="F:ATP binding"/>
    <property type="evidence" value="ECO:0007669"/>
    <property type="project" value="UniProtKB-KW"/>
</dbReference>
<dbReference type="PANTHER" id="PTHR43788">
    <property type="entry name" value="DNA2/NAM7 HELICASE FAMILY MEMBER"/>
    <property type="match status" value="1"/>
</dbReference>
<evidence type="ECO:0000313" key="11">
    <source>
        <dbReference type="Proteomes" id="UP000622547"/>
    </source>
</evidence>
<keyword evidence="10" id="KW-0540">Nuclease</keyword>
<feature type="compositionally biased region" description="Basic and acidic residues" evidence="6">
    <location>
        <begin position="1491"/>
        <end position="1507"/>
    </location>
</feature>
<name>A0A8J3UDG6_9ACTN</name>
<evidence type="ECO:0000256" key="2">
    <source>
        <dbReference type="ARBA" id="ARBA00022741"/>
    </source>
</evidence>